<evidence type="ECO:0000256" key="1">
    <source>
        <dbReference type="SAM" id="SignalP"/>
    </source>
</evidence>
<protein>
    <submittedName>
        <fullName evidence="2">Uncharacterized protein</fullName>
    </submittedName>
</protein>
<name>A0A5K7XKQ7_9BACT</name>
<feature type="chain" id="PRO_5025023812" evidence="1">
    <location>
        <begin position="32"/>
        <end position="520"/>
    </location>
</feature>
<evidence type="ECO:0000313" key="2">
    <source>
        <dbReference type="EMBL" id="BBO35801.1"/>
    </source>
</evidence>
<gene>
    <name evidence="2" type="ORF">PLANPX_5413</name>
</gene>
<keyword evidence="3" id="KW-1185">Reference proteome</keyword>
<dbReference type="InterPro" id="IPR055876">
    <property type="entry name" value="DUF7453"/>
</dbReference>
<dbReference type="Pfam" id="PF24251">
    <property type="entry name" value="DUF7453"/>
    <property type="match status" value="1"/>
</dbReference>
<feature type="signal peptide" evidence="1">
    <location>
        <begin position="1"/>
        <end position="31"/>
    </location>
</feature>
<organism evidence="2 3">
    <name type="scientific">Lacipirellula parvula</name>
    <dbReference type="NCBI Taxonomy" id="2650471"/>
    <lineage>
        <taxon>Bacteria</taxon>
        <taxon>Pseudomonadati</taxon>
        <taxon>Planctomycetota</taxon>
        <taxon>Planctomycetia</taxon>
        <taxon>Pirellulales</taxon>
        <taxon>Lacipirellulaceae</taxon>
        <taxon>Lacipirellula</taxon>
    </lineage>
</organism>
<dbReference type="Proteomes" id="UP000326837">
    <property type="component" value="Chromosome"/>
</dbReference>
<reference evidence="3" key="1">
    <citation type="submission" date="2019-10" db="EMBL/GenBank/DDBJ databases">
        <title>Lacipirellula parvula gen. nov., sp. nov., representing a lineage of planctomycetes widespread in freshwater anoxic habitats, and description of the family Lacipirellulaceae.</title>
        <authorList>
            <person name="Dedysh S.N."/>
            <person name="Kulichevskaya I.S."/>
            <person name="Beletsky A.V."/>
            <person name="Rakitin A.L."/>
            <person name="Mardanov A.V."/>
            <person name="Ivanova A.A."/>
            <person name="Saltykova V.X."/>
            <person name="Rijpstra W.I.C."/>
            <person name="Sinninghe Damste J.S."/>
            <person name="Ravin N.V."/>
        </authorList>
    </citation>
    <scope>NUCLEOTIDE SEQUENCE [LARGE SCALE GENOMIC DNA]</scope>
    <source>
        <strain evidence="3">PX69</strain>
    </source>
</reference>
<dbReference type="AlphaFoldDB" id="A0A5K7XKQ7"/>
<dbReference type="KEGG" id="lpav:PLANPX_5413"/>
<dbReference type="RefSeq" id="WP_172992286.1">
    <property type="nucleotide sequence ID" value="NZ_AP021861.1"/>
</dbReference>
<proteinExistence type="predicted"/>
<dbReference type="NCBIfam" id="TIGR02595">
    <property type="entry name" value="PEP_CTERM"/>
    <property type="match status" value="1"/>
</dbReference>
<accession>A0A5K7XKQ7</accession>
<dbReference type="EMBL" id="AP021861">
    <property type="protein sequence ID" value="BBO35801.1"/>
    <property type="molecule type" value="Genomic_DNA"/>
</dbReference>
<dbReference type="InterPro" id="IPR013424">
    <property type="entry name" value="Ice-binding_C"/>
</dbReference>
<evidence type="ECO:0000313" key="3">
    <source>
        <dbReference type="Proteomes" id="UP000326837"/>
    </source>
</evidence>
<sequence length="520" mass="54560">MMLMLLRCRTALVTLSFAIAAALLDAPRAVAIDLEPVMLQSQAVPGTTGFFYAPTITVSGLNNSRKVVTWGGWPGNPFSHNGIFTWENGVLTDLLRNDDVQNAPGIGQPVVQTQPGFLDHNGNVAAPASFGVDQDDVNYIGPNRAGLAFVNRVGGADAPGNTDPWEPFVSVEGNNNGQMVFYGRVGNNDLGLWRGTNSANLVRLVQEDVTLIPNTAFVVEDASFETPCITSTGVALFDVGYGPSGDEEAVLVGTSDANLQVVARTNYLDVPGLPAGTKFSGVQKEAINNAGHIVMGGDWGAFGNSGLFTTARGLLEPVVLSGITNVPGVPGEKFDWLLSSVTISGNDDVFFTGESDVTATDGIYKWNNGALSALAIEGQAAPGANSTFKFFNGVHTNAAGDMMFVAELADENVGLWYVAAGTTTLVRQLITGMNVDVLGDGTDIRPIADLSMPGTFGGPQGGGQLRFNDHGDFIVELAFEAGVNTRPLEGIYISSVVPEPSTLALASLAALACIGSRRRR</sequence>
<keyword evidence="1" id="KW-0732">Signal</keyword>